<protein>
    <submittedName>
        <fullName evidence="1">Uncharacterized protein</fullName>
    </submittedName>
</protein>
<proteinExistence type="predicted"/>
<sequence length="170" mass="19443">MEPFLGKQGIHVLLNKGTEDMAGKQTPILKSPVLCFNVALIKLSLNSFLSFHNSYQFHYMPETSFVTSLDHFLLTHKAYSPLMETKCADYVCVYEMPSKFTYDLYGCSEKSTDRPPLSTLNGSPVHSLIGRMELKEFLCFFFFFFFFCCGEEDLCKLRMELSGAECVLTE</sequence>
<name>A0A978UV84_ZIZJJ</name>
<accession>A0A978UV84</accession>
<gene>
    <name evidence="1" type="ORF">FEM48_Zijuj09G0207700</name>
</gene>
<organism evidence="1 2">
    <name type="scientific">Ziziphus jujuba var. spinosa</name>
    <dbReference type="NCBI Taxonomy" id="714518"/>
    <lineage>
        <taxon>Eukaryota</taxon>
        <taxon>Viridiplantae</taxon>
        <taxon>Streptophyta</taxon>
        <taxon>Embryophyta</taxon>
        <taxon>Tracheophyta</taxon>
        <taxon>Spermatophyta</taxon>
        <taxon>Magnoliopsida</taxon>
        <taxon>eudicotyledons</taxon>
        <taxon>Gunneridae</taxon>
        <taxon>Pentapetalae</taxon>
        <taxon>rosids</taxon>
        <taxon>fabids</taxon>
        <taxon>Rosales</taxon>
        <taxon>Rhamnaceae</taxon>
        <taxon>Paliureae</taxon>
        <taxon>Ziziphus</taxon>
    </lineage>
</organism>
<dbReference type="Proteomes" id="UP000813462">
    <property type="component" value="Unassembled WGS sequence"/>
</dbReference>
<dbReference type="AlphaFoldDB" id="A0A978UV84"/>
<comment type="caution">
    <text evidence="1">The sequence shown here is derived from an EMBL/GenBank/DDBJ whole genome shotgun (WGS) entry which is preliminary data.</text>
</comment>
<evidence type="ECO:0000313" key="1">
    <source>
        <dbReference type="EMBL" id="KAH7518784.1"/>
    </source>
</evidence>
<reference evidence="1" key="1">
    <citation type="journal article" date="2021" name="Front. Plant Sci.">
        <title>Chromosome-Scale Genome Assembly for Chinese Sour Jujube and Insights Into Its Genome Evolution and Domestication Signature.</title>
        <authorList>
            <person name="Shen L.-Y."/>
            <person name="Luo H."/>
            <person name="Wang X.-L."/>
            <person name="Wang X.-M."/>
            <person name="Qiu X.-J."/>
            <person name="Liu H."/>
            <person name="Zhou S.-S."/>
            <person name="Jia K.-H."/>
            <person name="Nie S."/>
            <person name="Bao Y.-T."/>
            <person name="Zhang R.-G."/>
            <person name="Yun Q.-Z."/>
            <person name="Chai Y.-H."/>
            <person name="Lu J.-Y."/>
            <person name="Li Y."/>
            <person name="Zhao S.-W."/>
            <person name="Mao J.-F."/>
            <person name="Jia S.-G."/>
            <person name="Mao Y.-M."/>
        </authorList>
    </citation>
    <scope>NUCLEOTIDE SEQUENCE</scope>
    <source>
        <strain evidence="1">AT0</strain>
        <tissue evidence="1">Leaf</tissue>
    </source>
</reference>
<dbReference type="EMBL" id="JAEACU010000009">
    <property type="protein sequence ID" value="KAH7518784.1"/>
    <property type="molecule type" value="Genomic_DNA"/>
</dbReference>
<evidence type="ECO:0000313" key="2">
    <source>
        <dbReference type="Proteomes" id="UP000813462"/>
    </source>
</evidence>